<sequence length="60" mass="7166">MLSMKTQEFYLVEEIAEKLRLSKMTIYRYMKAGRLHAHKVGKEYRIASADFKHFLQATKK</sequence>
<evidence type="ECO:0000259" key="1">
    <source>
        <dbReference type="Pfam" id="PF12728"/>
    </source>
</evidence>
<evidence type="ECO:0000313" key="3">
    <source>
        <dbReference type="Proteomes" id="UP000177528"/>
    </source>
</evidence>
<gene>
    <name evidence="2" type="ORF">A3D99_04580</name>
</gene>
<dbReference type="InterPro" id="IPR010093">
    <property type="entry name" value="SinI_DNA-bd"/>
</dbReference>
<organism evidence="2 3">
    <name type="scientific">Candidatus Andersenbacteria bacterium RIFCSPHIGHO2_12_FULL_45_11</name>
    <dbReference type="NCBI Taxonomy" id="1797281"/>
    <lineage>
        <taxon>Bacteria</taxon>
        <taxon>Candidatus Anderseniibacteriota</taxon>
    </lineage>
</organism>
<comment type="caution">
    <text evidence="2">The sequence shown here is derived from an EMBL/GenBank/DDBJ whole genome shotgun (WGS) entry which is preliminary data.</text>
</comment>
<feature type="domain" description="Helix-turn-helix" evidence="1">
    <location>
        <begin position="12"/>
        <end position="57"/>
    </location>
</feature>
<dbReference type="InterPro" id="IPR041657">
    <property type="entry name" value="HTH_17"/>
</dbReference>
<dbReference type="InterPro" id="IPR009061">
    <property type="entry name" value="DNA-bd_dom_put_sf"/>
</dbReference>
<dbReference type="NCBIfam" id="TIGR01764">
    <property type="entry name" value="excise"/>
    <property type="match status" value="1"/>
</dbReference>
<accession>A0A1G1X2Z5</accession>
<name>A0A1G1X2Z5_9BACT</name>
<dbReference type="EMBL" id="MHHR01000016">
    <property type="protein sequence ID" value="OGY34314.1"/>
    <property type="molecule type" value="Genomic_DNA"/>
</dbReference>
<proteinExistence type="predicted"/>
<dbReference type="Pfam" id="PF12728">
    <property type="entry name" value="HTH_17"/>
    <property type="match status" value="1"/>
</dbReference>
<evidence type="ECO:0000313" key="2">
    <source>
        <dbReference type="EMBL" id="OGY34314.1"/>
    </source>
</evidence>
<dbReference type="SUPFAM" id="SSF46955">
    <property type="entry name" value="Putative DNA-binding domain"/>
    <property type="match status" value="1"/>
</dbReference>
<reference evidence="2 3" key="1">
    <citation type="journal article" date="2016" name="Nat. Commun.">
        <title>Thousands of microbial genomes shed light on interconnected biogeochemical processes in an aquifer system.</title>
        <authorList>
            <person name="Anantharaman K."/>
            <person name="Brown C.T."/>
            <person name="Hug L.A."/>
            <person name="Sharon I."/>
            <person name="Castelle C.J."/>
            <person name="Probst A.J."/>
            <person name="Thomas B.C."/>
            <person name="Singh A."/>
            <person name="Wilkins M.J."/>
            <person name="Karaoz U."/>
            <person name="Brodie E.L."/>
            <person name="Williams K.H."/>
            <person name="Hubbard S.S."/>
            <person name="Banfield J.F."/>
        </authorList>
    </citation>
    <scope>NUCLEOTIDE SEQUENCE [LARGE SCALE GENOMIC DNA]</scope>
</reference>
<dbReference type="Proteomes" id="UP000177528">
    <property type="component" value="Unassembled WGS sequence"/>
</dbReference>
<dbReference type="AlphaFoldDB" id="A0A1G1X2Z5"/>
<protein>
    <recommendedName>
        <fullName evidence="1">Helix-turn-helix domain-containing protein</fullName>
    </recommendedName>
</protein>
<dbReference type="GO" id="GO:0003677">
    <property type="term" value="F:DNA binding"/>
    <property type="evidence" value="ECO:0007669"/>
    <property type="project" value="InterPro"/>
</dbReference>